<comment type="caution">
    <text evidence="1">The sequence shown here is derived from an EMBL/GenBank/DDBJ whole genome shotgun (WGS) entry which is preliminary data.</text>
</comment>
<evidence type="ECO:0000313" key="1">
    <source>
        <dbReference type="EMBL" id="KAF0744079.1"/>
    </source>
</evidence>
<accession>A0A6G0XTY3</accession>
<organism evidence="1 2">
    <name type="scientific">Aphanomyces euteiches</name>
    <dbReference type="NCBI Taxonomy" id="100861"/>
    <lineage>
        <taxon>Eukaryota</taxon>
        <taxon>Sar</taxon>
        <taxon>Stramenopiles</taxon>
        <taxon>Oomycota</taxon>
        <taxon>Saprolegniomycetes</taxon>
        <taxon>Saprolegniales</taxon>
        <taxon>Verrucalvaceae</taxon>
        <taxon>Aphanomyces</taxon>
    </lineage>
</organism>
<protein>
    <submittedName>
        <fullName evidence="1">Uncharacterized protein</fullName>
    </submittedName>
</protein>
<dbReference type="PANTHER" id="PTHR33129">
    <property type="entry name" value="PROTEIN KINASE DOMAIN-CONTAINING PROTEIN-RELATED"/>
    <property type="match status" value="1"/>
</dbReference>
<proteinExistence type="predicted"/>
<dbReference type="EMBL" id="VJMJ01000011">
    <property type="protein sequence ID" value="KAF0744079.1"/>
    <property type="molecule type" value="Genomic_DNA"/>
</dbReference>
<dbReference type="PANTHER" id="PTHR33129:SF1">
    <property type="entry name" value="ATP-BINDING PROTEIN"/>
    <property type="match status" value="1"/>
</dbReference>
<sequence>MVTFTSPNFGWLDSMRKNVNAHRTLYMPVWELGELWDAVNLLSLNISSQELSNRYQQLGGVPRYCLQTESDDYQQGLVEIEEAIEKIKTFEDVQACFEKSMPTNLVAHRLLYYFPDTRSRRTATLRFGSDMIGQEIFKRLRVKLDREREKLILWLDGAGKASTFQGWLFETVVHEKLITGGDFTYVQLDQQRQKQVLSVNPTIGQYERFETNFSLEMVFRNVYQMPKSQSSKSIDSYILSTNRLFLFQITISNNHPVNSEGLVDFFAKLGLVNKIKQNPNFVQLIFVVPDGMRDTYSRQNLNSQDVPSMRDLMAADVVTIPRIGPVLRQKLNKKNIFTCSDLNHHAQDPEVKYEFELLTKYIARLNLVSDLSYLDMIPQFVLGMPV</sequence>
<keyword evidence="2" id="KW-1185">Reference proteome</keyword>
<dbReference type="VEuPathDB" id="FungiDB:AeMF1_008319"/>
<dbReference type="Proteomes" id="UP000481153">
    <property type="component" value="Unassembled WGS sequence"/>
</dbReference>
<name>A0A6G0XTY3_9STRA</name>
<dbReference type="InterPro" id="IPR052980">
    <property type="entry name" value="Crinkler_effector"/>
</dbReference>
<gene>
    <name evidence="1" type="ORF">Ae201684_001342</name>
</gene>
<dbReference type="AlphaFoldDB" id="A0A6G0XTY3"/>
<dbReference type="Gene3D" id="1.10.150.20">
    <property type="entry name" value="5' to 3' exonuclease, C-terminal subdomain"/>
    <property type="match status" value="1"/>
</dbReference>
<evidence type="ECO:0000313" key="2">
    <source>
        <dbReference type="Proteomes" id="UP000481153"/>
    </source>
</evidence>
<reference evidence="1 2" key="1">
    <citation type="submission" date="2019-07" db="EMBL/GenBank/DDBJ databases">
        <title>Genomics analysis of Aphanomyces spp. identifies a new class of oomycete effector associated with host adaptation.</title>
        <authorList>
            <person name="Gaulin E."/>
        </authorList>
    </citation>
    <scope>NUCLEOTIDE SEQUENCE [LARGE SCALE GENOMIC DNA]</scope>
    <source>
        <strain evidence="1 2">ATCC 201684</strain>
    </source>
</reference>